<dbReference type="Pfam" id="PF07885">
    <property type="entry name" value="Ion_trans_2"/>
    <property type="match status" value="1"/>
</dbReference>
<evidence type="ECO:0000256" key="1">
    <source>
        <dbReference type="ARBA" id="ARBA00004141"/>
    </source>
</evidence>
<evidence type="ECO:0000256" key="4">
    <source>
        <dbReference type="ARBA" id="ARBA00022692"/>
    </source>
</evidence>
<keyword evidence="8" id="KW-0406">Ion transport</keyword>
<keyword evidence="14" id="KW-1185">Reference proteome</keyword>
<dbReference type="AlphaFoldDB" id="A0AAN8G8A9"/>
<evidence type="ECO:0000256" key="9">
    <source>
        <dbReference type="ARBA" id="ARBA00023136"/>
    </source>
</evidence>
<evidence type="ECO:0000256" key="7">
    <source>
        <dbReference type="ARBA" id="ARBA00022989"/>
    </source>
</evidence>
<evidence type="ECO:0000259" key="12">
    <source>
        <dbReference type="Pfam" id="PF07885"/>
    </source>
</evidence>
<dbReference type="EMBL" id="WIXE01008822">
    <property type="protein sequence ID" value="KAK5978953.1"/>
    <property type="molecule type" value="Genomic_DNA"/>
</dbReference>
<evidence type="ECO:0000256" key="6">
    <source>
        <dbReference type="ARBA" id="ARBA00022958"/>
    </source>
</evidence>
<name>A0AAN8G8A9_TRICO</name>
<protein>
    <recommendedName>
        <fullName evidence="12">Potassium channel domain-containing protein</fullName>
    </recommendedName>
</protein>
<keyword evidence="9 11" id="KW-0472">Membrane</keyword>
<accession>A0AAN8G8A9</accession>
<dbReference type="Gene3D" id="1.10.287.70">
    <property type="match status" value="1"/>
</dbReference>
<feature type="domain" description="Potassium channel" evidence="12">
    <location>
        <begin position="48"/>
        <end position="87"/>
    </location>
</feature>
<keyword evidence="4 11" id="KW-0812">Transmembrane</keyword>
<reference evidence="13 14" key="1">
    <citation type="submission" date="2019-10" db="EMBL/GenBank/DDBJ databases">
        <title>Assembly and Annotation for the nematode Trichostrongylus colubriformis.</title>
        <authorList>
            <person name="Martin J."/>
        </authorList>
    </citation>
    <scope>NUCLEOTIDE SEQUENCE [LARGE SCALE GENOMIC DNA]</scope>
    <source>
        <strain evidence="13">G859</strain>
        <tissue evidence="13">Whole worm</tissue>
    </source>
</reference>
<evidence type="ECO:0000313" key="14">
    <source>
        <dbReference type="Proteomes" id="UP001331761"/>
    </source>
</evidence>
<keyword evidence="6" id="KW-0630">Potassium</keyword>
<keyword evidence="10" id="KW-0407">Ion channel</keyword>
<comment type="caution">
    <text evidence="13">The sequence shown here is derived from an EMBL/GenBank/DDBJ whole genome shotgun (WGS) entry which is preliminary data.</text>
</comment>
<comment type="subcellular location">
    <subcellularLocation>
        <location evidence="1">Membrane</location>
        <topology evidence="1">Multi-pass membrane protein</topology>
    </subcellularLocation>
</comment>
<evidence type="ECO:0000256" key="11">
    <source>
        <dbReference type="SAM" id="Phobius"/>
    </source>
</evidence>
<dbReference type="GO" id="GO:0005228">
    <property type="term" value="F:intracellular sodium-activated potassium channel activity"/>
    <property type="evidence" value="ECO:0007669"/>
    <property type="project" value="TreeGrafter"/>
</dbReference>
<dbReference type="PANTHER" id="PTHR10027">
    <property type="entry name" value="CALCIUM-ACTIVATED POTASSIUM CHANNEL ALPHA CHAIN"/>
    <property type="match status" value="1"/>
</dbReference>
<evidence type="ECO:0000256" key="5">
    <source>
        <dbReference type="ARBA" id="ARBA00022826"/>
    </source>
</evidence>
<dbReference type="PANTHER" id="PTHR10027:SF10">
    <property type="entry name" value="SLOWPOKE 2, ISOFORM D"/>
    <property type="match status" value="1"/>
</dbReference>
<organism evidence="13 14">
    <name type="scientific">Trichostrongylus colubriformis</name>
    <name type="common">Black scour worm</name>
    <dbReference type="NCBI Taxonomy" id="6319"/>
    <lineage>
        <taxon>Eukaryota</taxon>
        <taxon>Metazoa</taxon>
        <taxon>Ecdysozoa</taxon>
        <taxon>Nematoda</taxon>
        <taxon>Chromadorea</taxon>
        <taxon>Rhabditida</taxon>
        <taxon>Rhabditina</taxon>
        <taxon>Rhabditomorpha</taxon>
        <taxon>Strongyloidea</taxon>
        <taxon>Trichostrongylidae</taxon>
        <taxon>Trichostrongylus</taxon>
    </lineage>
</organism>
<keyword evidence="2" id="KW-0813">Transport</keyword>
<dbReference type="Proteomes" id="UP001331761">
    <property type="component" value="Unassembled WGS sequence"/>
</dbReference>
<sequence>MYIPVFLNCWLAKGSLHSMMNDLNRGSLVRHSALFRHLLILFSTLICLIFTGMCSIEHLQRAGERQFDLFTSFYFVMVTFSTVGYGDW</sequence>
<keyword evidence="7 11" id="KW-1133">Transmembrane helix</keyword>
<feature type="transmembrane region" description="Helical" evidence="11">
    <location>
        <begin position="34"/>
        <end position="55"/>
    </location>
</feature>
<keyword evidence="3" id="KW-0633">Potassium transport</keyword>
<evidence type="ECO:0000313" key="13">
    <source>
        <dbReference type="EMBL" id="KAK5978953.1"/>
    </source>
</evidence>
<evidence type="ECO:0000256" key="8">
    <source>
        <dbReference type="ARBA" id="ARBA00023065"/>
    </source>
</evidence>
<dbReference type="InterPro" id="IPR047871">
    <property type="entry name" value="K_chnl_Slo-like"/>
</dbReference>
<dbReference type="GO" id="GO:0015271">
    <property type="term" value="F:outward rectifier potassium channel activity"/>
    <property type="evidence" value="ECO:0007669"/>
    <property type="project" value="TreeGrafter"/>
</dbReference>
<evidence type="ECO:0000256" key="10">
    <source>
        <dbReference type="ARBA" id="ARBA00023303"/>
    </source>
</evidence>
<dbReference type="InterPro" id="IPR013099">
    <property type="entry name" value="K_chnl_dom"/>
</dbReference>
<dbReference type="GO" id="GO:0005886">
    <property type="term" value="C:plasma membrane"/>
    <property type="evidence" value="ECO:0007669"/>
    <property type="project" value="TreeGrafter"/>
</dbReference>
<feature type="transmembrane region" description="Helical" evidence="11">
    <location>
        <begin position="67"/>
        <end position="86"/>
    </location>
</feature>
<evidence type="ECO:0000256" key="3">
    <source>
        <dbReference type="ARBA" id="ARBA00022538"/>
    </source>
</evidence>
<evidence type="ECO:0000256" key="2">
    <source>
        <dbReference type="ARBA" id="ARBA00022448"/>
    </source>
</evidence>
<keyword evidence="5" id="KW-0631">Potassium channel</keyword>
<gene>
    <name evidence="13" type="ORF">GCK32_019178</name>
</gene>
<dbReference type="SUPFAM" id="SSF81324">
    <property type="entry name" value="Voltage-gated potassium channels"/>
    <property type="match status" value="1"/>
</dbReference>
<proteinExistence type="predicted"/>